<accession>A0A6N4SQ40</accession>
<evidence type="ECO:0000313" key="2">
    <source>
        <dbReference type="Proteomes" id="UP000001822"/>
    </source>
</evidence>
<dbReference type="KEGG" id="chu:CHU_1126"/>
<proteinExistence type="predicted"/>
<reference evidence="1 2" key="1">
    <citation type="journal article" date="2007" name="Appl. Environ. Microbiol.">
        <title>Genome sequence of the cellulolytic gliding bacterium Cytophaga hutchinsonii.</title>
        <authorList>
            <person name="Xie G."/>
            <person name="Bruce D.C."/>
            <person name="Challacombe J.F."/>
            <person name="Chertkov O."/>
            <person name="Detter J.C."/>
            <person name="Gilna P."/>
            <person name="Han C.S."/>
            <person name="Lucas S."/>
            <person name="Misra M."/>
            <person name="Myers G.L."/>
            <person name="Richardson P."/>
            <person name="Tapia R."/>
            <person name="Thayer N."/>
            <person name="Thompson L.S."/>
            <person name="Brettin T.S."/>
            <person name="Henrissat B."/>
            <person name="Wilson D.B."/>
            <person name="McBride M.J."/>
        </authorList>
    </citation>
    <scope>NUCLEOTIDE SEQUENCE [LARGE SCALE GENOMIC DNA]</scope>
    <source>
        <strain evidence="2">ATCC 33406 / DSM 1761 / CIP 103989 / NBRC 15051 / NCIMB 9469 / D465</strain>
    </source>
</reference>
<evidence type="ECO:0000313" key="1">
    <source>
        <dbReference type="EMBL" id="ABG58401.1"/>
    </source>
</evidence>
<dbReference type="EMBL" id="CP000383">
    <property type="protein sequence ID" value="ABG58401.1"/>
    <property type="molecule type" value="Genomic_DNA"/>
</dbReference>
<dbReference type="RefSeq" id="WP_011584516.1">
    <property type="nucleotide sequence ID" value="NZ_FPJX01000005.1"/>
</dbReference>
<sequence>MRNNKDIALLPVLLNCKSVPLHGGTLLFLILGEVEEFHSNDIKTSFKGLLLLESSDEDGNTYRTKILVE</sequence>
<gene>
    <name evidence="1" type="ordered locus">CHU_1126</name>
</gene>
<name>A0A6N4SQ40_CYTH3</name>
<dbReference type="AlphaFoldDB" id="A0A6N4SQ40"/>
<dbReference type="Proteomes" id="UP000001822">
    <property type="component" value="Chromosome"/>
</dbReference>
<organism evidence="1 2">
    <name type="scientific">Cytophaga hutchinsonii (strain ATCC 33406 / DSM 1761 / CIP 103989 / NBRC 15051 / NCIMB 9469 / D465)</name>
    <dbReference type="NCBI Taxonomy" id="269798"/>
    <lineage>
        <taxon>Bacteria</taxon>
        <taxon>Pseudomonadati</taxon>
        <taxon>Bacteroidota</taxon>
        <taxon>Cytophagia</taxon>
        <taxon>Cytophagales</taxon>
        <taxon>Cytophagaceae</taxon>
        <taxon>Cytophaga</taxon>
    </lineage>
</organism>
<protein>
    <submittedName>
        <fullName evidence="1">Uncharacterized protein</fullName>
    </submittedName>
</protein>
<keyword evidence="2" id="KW-1185">Reference proteome</keyword>